<dbReference type="InterPro" id="IPR001173">
    <property type="entry name" value="Glyco_trans_2-like"/>
</dbReference>
<reference evidence="3" key="1">
    <citation type="submission" date="2020-02" db="EMBL/GenBank/DDBJ databases">
        <authorList>
            <person name="Meier V. D."/>
        </authorList>
    </citation>
    <scope>NUCLEOTIDE SEQUENCE</scope>
    <source>
        <strain evidence="3">AVDCRST_MAG63</strain>
    </source>
</reference>
<protein>
    <recommendedName>
        <fullName evidence="2">Glycosyltransferase 2-like domain-containing protein</fullName>
    </recommendedName>
</protein>
<feature type="region of interest" description="Disordered" evidence="1">
    <location>
        <begin position="305"/>
        <end position="324"/>
    </location>
</feature>
<dbReference type="CDD" id="cd04186">
    <property type="entry name" value="GT_2_like_c"/>
    <property type="match status" value="1"/>
</dbReference>
<dbReference type="PANTHER" id="PTHR43179:SF7">
    <property type="entry name" value="RHAMNOSYLTRANSFERASE WBBL"/>
    <property type="match status" value="1"/>
</dbReference>
<gene>
    <name evidence="3" type="ORF">AVDCRST_MAG63-3642</name>
</gene>
<evidence type="ECO:0000256" key="1">
    <source>
        <dbReference type="SAM" id="MobiDB-lite"/>
    </source>
</evidence>
<feature type="domain" description="Glycosyltransferase 2-like" evidence="2">
    <location>
        <begin position="15"/>
        <end position="138"/>
    </location>
</feature>
<dbReference type="InterPro" id="IPR029044">
    <property type="entry name" value="Nucleotide-diphossugar_trans"/>
</dbReference>
<proteinExistence type="predicted"/>
<accession>A0A6J4JLI8</accession>
<dbReference type="Gene3D" id="3.90.550.10">
    <property type="entry name" value="Spore Coat Polysaccharide Biosynthesis Protein SpsA, Chain A"/>
    <property type="match status" value="1"/>
</dbReference>
<dbReference type="AlphaFoldDB" id="A0A6J4JLI8"/>
<dbReference type="Pfam" id="PF00535">
    <property type="entry name" value="Glycos_transf_2"/>
    <property type="match status" value="1"/>
</dbReference>
<sequence length="324" mass="35672">MRPSNDPCYNDRVLSACIVNWNTNNELRACLRALAAHPYTGPGGQEIVVVDNASEDGSADMVRAKFPHVRLLANAANENYARGTNQALAAASGDLLLLLNPDVEVTPGALDTLAAFLQAQFDAAAAAPRLVHPDGRVQASVRGFPGPVPLLCDIFGLARVFPGSRRMAAYRMPFFDYGRPGPAPQPMASCLLLPRAAFEFVGPMDERFPLFFNDVDWCLRAWQAGRSIYYTPDAHVVHLGGASTGKVRAAAVWESHRALLEFYKKHYRRRTSPPLYHLVRAVVTLGAWARTGRWGKRFEREGNAGSADMHRELERPRGPADLPR</sequence>
<evidence type="ECO:0000313" key="3">
    <source>
        <dbReference type="EMBL" id="CAA9281605.1"/>
    </source>
</evidence>
<evidence type="ECO:0000259" key="2">
    <source>
        <dbReference type="Pfam" id="PF00535"/>
    </source>
</evidence>
<dbReference type="PANTHER" id="PTHR43179">
    <property type="entry name" value="RHAMNOSYLTRANSFERASE WBBL"/>
    <property type="match status" value="1"/>
</dbReference>
<dbReference type="SUPFAM" id="SSF53448">
    <property type="entry name" value="Nucleotide-diphospho-sugar transferases"/>
    <property type="match status" value="1"/>
</dbReference>
<name>A0A6J4JLI8_9BACT</name>
<organism evidence="3">
    <name type="scientific">uncultured Armatimonadetes bacterium</name>
    <dbReference type="NCBI Taxonomy" id="157466"/>
    <lineage>
        <taxon>Bacteria</taxon>
        <taxon>Bacillati</taxon>
        <taxon>Armatimonadota</taxon>
        <taxon>environmental samples</taxon>
    </lineage>
</organism>
<dbReference type="EMBL" id="CADCTO010000481">
    <property type="protein sequence ID" value="CAA9281605.1"/>
    <property type="molecule type" value="Genomic_DNA"/>
</dbReference>